<dbReference type="InterPro" id="IPR055398">
    <property type="entry name" value="Rossmann-like_BshC"/>
</dbReference>
<evidence type="ECO:0000256" key="1">
    <source>
        <dbReference type="ARBA" id="ARBA00022598"/>
    </source>
</evidence>
<keyword evidence="6" id="KW-1185">Reference proteome</keyword>
<dbReference type="HAMAP" id="MF_01867">
    <property type="entry name" value="BshC"/>
    <property type="match status" value="1"/>
</dbReference>
<evidence type="ECO:0000313" key="5">
    <source>
        <dbReference type="EMBL" id="MFD2116233.1"/>
    </source>
</evidence>
<comment type="similarity">
    <text evidence="2">Belongs to the BshC family.</text>
</comment>
<feature type="domain" description="Bacillithiol biosynthesis BshC C-terminal coiled-coil" evidence="4">
    <location>
        <begin position="390"/>
        <end position="548"/>
    </location>
</feature>
<dbReference type="NCBIfam" id="TIGR03998">
    <property type="entry name" value="thiol_BshC"/>
    <property type="match status" value="1"/>
</dbReference>
<dbReference type="EMBL" id="JBHUHO010000030">
    <property type="protein sequence ID" value="MFD2116233.1"/>
    <property type="molecule type" value="Genomic_DNA"/>
</dbReference>
<feature type="domain" description="Bacillithiol biosynthesis BshC N-terminal Rossmann-like" evidence="3">
    <location>
        <begin position="4"/>
        <end position="387"/>
    </location>
</feature>
<evidence type="ECO:0000259" key="4">
    <source>
        <dbReference type="Pfam" id="PF24850"/>
    </source>
</evidence>
<keyword evidence="1 2" id="KW-0436">Ligase</keyword>
<comment type="function">
    <text evidence="2">Involved in bacillithiol (BSH) biosynthesis. May catalyze the last step of the pathway, the addition of cysteine to glucosamine malate (GlcN-Mal) to generate BSH.</text>
</comment>
<dbReference type="Pfam" id="PF24850">
    <property type="entry name" value="CC_BshC"/>
    <property type="match status" value="1"/>
</dbReference>
<dbReference type="InterPro" id="IPR011199">
    <property type="entry name" value="Bacillithiol_biosynth_BshC"/>
</dbReference>
<reference evidence="6" key="1">
    <citation type="journal article" date="2019" name="Int. J. Syst. Evol. Microbiol.">
        <title>The Global Catalogue of Microorganisms (GCM) 10K type strain sequencing project: providing services to taxonomists for standard genome sequencing and annotation.</title>
        <authorList>
            <consortium name="The Broad Institute Genomics Platform"/>
            <consortium name="The Broad Institute Genome Sequencing Center for Infectious Disease"/>
            <person name="Wu L."/>
            <person name="Ma J."/>
        </authorList>
    </citation>
    <scope>NUCLEOTIDE SEQUENCE [LARGE SCALE GENOMIC DNA]</scope>
    <source>
        <strain evidence="6">GH52</strain>
    </source>
</reference>
<dbReference type="EC" id="6.-.-.-" evidence="2"/>
<organism evidence="5 6">
    <name type="scientific">Paenibacillus yanchengensis</name>
    <dbReference type="NCBI Taxonomy" id="2035833"/>
    <lineage>
        <taxon>Bacteria</taxon>
        <taxon>Bacillati</taxon>
        <taxon>Bacillota</taxon>
        <taxon>Bacilli</taxon>
        <taxon>Bacillales</taxon>
        <taxon>Paenibacillaceae</taxon>
        <taxon>Paenibacillus</taxon>
    </lineage>
</organism>
<comment type="caution">
    <text evidence="5">The sequence shown here is derived from an EMBL/GenBank/DDBJ whole genome shotgun (WGS) entry which is preliminary data.</text>
</comment>
<accession>A0ABW4YL76</accession>
<dbReference type="InterPro" id="IPR055399">
    <property type="entry name" value="CC_BshC"/>
</dbReference>
<dbReference type="Pfam" id="PF10079">
    <property type="entry name" value="Rossmann-like_BshC"/>
    <property type="match status" value="1"/>
</dbReference>
<gene>
    <name evidence="2 5" type="primary">bshC</name>
    <name evidence="5" type="ORF">ACFSJH_10915</name>
</gene>
<protein>
    <recommendedName>
        <fullName evidence="2">Putative cysteine ligase BshC</fullName>
        <ecNumber evidence="2">6.-.-.-</ecNumber>
    </recommendedName>
</protein>
<dbReference type="PIRSF" id="PIRSF012535">
    <property type="entry name" value="UCP012535"/>
    <property type="match status" value="1"/>
</dbReference>
<evidence type="ECO:0000256" key="2">
    <source>
        <dbReference type="HAMAP-Rule" id="MF_01867"/>
    </source>
</evidence>
<dbReference type="RefSeq" id="WP_377772207.1">
    <property type="nucleotide sequence ID" value="NZ_JBHUHO010000030.1"/>
</dbReference>
<dbReference type="Proteomes" id="UP001597362">
    <property type="component" value="Unassembled WGS sequence"/>
</dbReference>
<name>A0ABW4YL76_9BACL</name>
<sequence>MTIRYEQHPLSSAQRLSNDFIQQTNDQLQLLFPYHPSQEQDWKQRLESIQNKTKHQVDRSNLAAVLRTYNEKAGAGAATFSSIDSIASGSPVIIGGQQAGLWSGPLLVVYKVVSIIQSARYATELLGEKVVPVFWIAGEDHDWDEVNHTYILSAEQELKKVTLSRPPGANTSVSRSKVTVDQWAKQLTTLEEILPNTEFKEPLLALLQQYSEQSESLSDLFAKMMVSLFPEEGLIVIDADDPNLRHLESEMFQYFIEHNDALAASYHKDAEKVKQLGYPLQVEPQLGCSNLFYFAPELEGERVLLYKQDGLFVDRKQRIQLTKEQLLQIAEQQPELLSNNVLTRPLMQEFLFPVLGTVLGTGEIAYWAATGTAFAYAAFEQPIIIPRTSFTLLDGVVDKNMKKYELSFTDVIERFDECKAAWLKEQDTLQLEEQFSAVAESFTKSYTPLLQTAVSIQPGLAKLGDTNLNKILEQIRFMEQKTVAAHEKQFEAAIRQFDRIKVTITPADRLQERALTVVSYLSRYGQQWLEELLTIPYKPTGGHYIIYL</sequence>
<proteinExistence type="inferred from homology"/>
<evidence type="ECO:0000259" key="3">
    <source>
        <dbReference type="Pfam" id="PF10079"/>
    </source>
</evidence>
<evidence type="ECO:0000313" key="6">
    <source>
        <dbReference type="Proteomes" id="UP001597362"/>
    </source>
</evidence>